<name>A0A0A9E1K1_ARUDO</name>
<protein>
    <submittedName>
        <fullName evidence="2">Uncharacterized protein</fullName>
    </submittedName>
</protein>
<dbReference type="AlphaFoldDB" id="A0A0A9E1K1"/>
<reference evidence="2" key="2">
    <citation type="journal article" date="2015" name="Data Brief">
        <title>Shoot transcriptome of the giant reed, Arundo donax.</title>
        <authorList>
            <person name="Barrero R.A."/>
            <person name="Guerrero F.D."/>
            <person name="Moolhuijzen P."/>
            <person name="Goolsby J.A."/>
            <person name="Tidwell J."/>
            <person name="Bellgard S.E."/>
            <person name="Bellgard M.I."/>
        </authorList>
    </citation>
    <scope>NUCLEOTIDE SEQUENCE</scope>
    <source>
        <tissue evidence="2">Shoot tissue taken approximately 20 cm above the soil surface</tissue>
    </source>
</reference>
<evidence type="ECO:0000313" key="2">
    <source>
        <dbReference type="EMBL" id="JAD89877.1"/>
    </source>
</evidence>
<dbReference type="EMBL" id="GBRH01208018">
    <property type="protein sequence ID" value="JAD89877.1"/>
    <property type="molecule type" value="Transcribed_RNA"/>
</dbReference>
<evidence type="ECO:0000256" key="1">
    <source>
        <dbReference type="SAM" id="MobiDB-lite"/>
    </source>
</evidence>
<feature type="region of interest" description="Disordered" evidence="1">
    <location>
        <begin position="1"/>
        <end position="23"/>
    </location>
</feature>
<reference evidence="2" key="1">
    <citation type="submission" date="2014-09" db="EMBL/GenBank/DDBJ databases">
        <authorList>
            <person name="Magalhaes I.L.F."/>
            <person name="Oliveira U."/>
            <person name="Santos F.R."/>
            <person name="Vidigal T.H.D.A."/>
            <person name="Brescovit A.D."/>
            <person name="Santos A.J."/>
        </authorList>
    </citation>
    <scope>NUCLEOTIDE SEQUENCE</scope>
    <source>
        <tissue evidence="2">Shoot tissue taken approximately 20 cm above the soil surface</tissue>
    </source>
</reference>
<organism evidence="2">
    <name type="scientific">Arundo donax</name>
    <name type="common">Giant reed</name>
    <name type="synonym">Donax arundinaceus</name>
    <dbReference type="NCBI Taxonomy" id="35708"/>
    <lineage>
        <taxon>Eukaryota</taxon>
        <taxon>Viridiplantae</taxon>
        <taxon>Streptophyta</taxon>
        <taxon>Embryophyta</taxon>
        <taxon>Tracheophyta</taxon>
        <taxon>Spermatophyta</taxon>
        <taxon>Magnoliopsida</taxon>
        <taxon>Liliopsida</taxon>
        <taxon>Poales</taxon>
        <taxon>Poaceae</taxon>
        <taxon>PACMAD clade</taxon>
        <taxon>Arundinoideae</taxon>
        <taxon>Arundineae</taxon>
        <taxon>Arundo</taxon>
    </lineage>
</organism>
<proteinExistence type="predicted"/>
<accession>A0A0A9E1K1</accession>
<sequence length="80" mass="9547">MSRRSSYNPSNNSKNHSSSNHSVCKSLSINKCNNRTRPTISLYLMHCQHFLNCRQPLSLHLWHCKQYYHSHRHRALQTRI</sequence>